<dbReference type="Pfam" id="PF08922">
    <property type="entry name" value="DUF1905"/>
    <property type="match status" value="1"/>
</dbReference>
<dbReference type="EMBL" id="QFPJ01000004">
    <property type="protein sequence ID" value="PZQ23898.1"/>
    <property type="molecule type" value="Genomic_DNA"/>
</dbReference>
<comment type="caution">
    <text evidence="1">The sequence shown here is derived from an EMBL/GenBank/DDBJ whole genome shotgun (WGS) entry which is preliminary data.</text>
</comment>
<reference evidence="1 2" key="1">
    <citation type="submission" date="2017-08" db="EMBL/GenBank/DDBJ databases">
        <title>Infants hospitalized years apart are colonized by the same room-sourced microbial strains.</title>
        <authorList>
            <person name="Brooks B."/>
            <person name="Olm M.R."/>
            <person name="Firek B.A."/>
            <person name="Baker R."/>
            <person name="Thomas B.C."/>
            <person name="Morowitz M.J."/>
            <person name="Banfield J.F."/>
        </authorList>
    </citation>
    <scope>NUCLEOTIDE SEQUENCE [LARGE SCALE GENOMIC DNA]</scope>
    <source>
        <strain evidence="1">S2_005_003_R2_47</strain>
    </source>
</reference>
<accession>A0A2W5L8Y0</accession>
<dbReference type="InterPro" id="IPR037079">
    <property type="entry name" value="AF2212/PG0164-like_sf"/>
</dbReference>
<dbReference type="Gene3D" id="2.40.30.100">
    <property type="entry name" value="AF2212/PG0164-like"/>
    <property type="match status" value="1"/>
</dbReference>
<dbReference type="Proteomes" id="UP000248597">
    <property type="component" value="Unassembled WGS sequence"/>
</dbReference>
<dbReference type="SUPFAM" id="SSF141694">
    <property type="entry name" value="AF2212/PG0164-like"/>
    <property type="match status" value="1"/>
</dbReference>
<proteinExistence type="predicted"/>
<protein>
    <submittedName>
        <fullName evidence="1">DUF1905 domain-containing protein</fullName>
    </submittedName>
</protein>
<dbReference type="AlphaFoldDB" id="A0A2W5L8Y0"/>
<gene>
    <name evidence="1" type="ORF">DI569_02705</name>
</gene>
<evidence type="ECO:0000313" key="2">
    <source>
        <dbReference type="Proteomes" id="UP000248597"/>
    </source>
</evidence>
<sequence length="104" mass="10933">MEVDESFAFVADIVEWRGPAPYLFAVVPDNLIADVRLAALGVSYGWGVVPVAARIGATDFATSLFPRGGGYMLPVKVAVQRAEGVAAGGRVAVTMRVGRLPATR</sequence>
<evidence type="ECO:0000313" key="1">
    <source>
        <dbReference type="EMBL" id="PZQ23898.1"/>
    </source>
</evidence>
<name>A0A2W5L8Y0_SPHMC</name>
<dbReference type="InterPro" id="IPR015018">
    <property type="entry name" value="DUF1905"/>
</dbReference>
<organism evidence="1 2">
    <name type="scientific">Sphingopyxis macrogoltabida</name>
    <name type="common">Sphingomonas macrogoltabidus</name>
    <dbReference type="NCBI Taxonomy" id="33050"/>
    <lineage>
        <taxon>Bacteria</taxon>
        <taxon>Pseudomonadati</taxon>
        <taxon>Pseudomonadota</taxon>
        <taxon>Alphaproteobacteria</taxon>
        <taxon>Sphingomonadales</taxon>
        <taxon>Sphingomonadaceae</taxon>
        <taxon>Sphingopyxis</taxon>
    </lineage>
</organism>